<organism evidence="2 3">
    <name type="scientific">Delftia lacustris</name>
    <dbReference type="NCBI Taxonomy" id="558537"/>
    <lineage>
        <taxon>Bacteria</taxon>
        <taxon>Pseudomonadati</taxon>
        <taxon>Pseudomonadota</taxon>
        <taxon>Betaproteobacteria</taxon>
        <taxon>Burkholderiales</taxon>
        <taxon>Comamonadaceae</taxon>
        <taxon>Delftia</taxon>
    </lineage>
</organism>
<dbReference type="RefSeq" id="WP_074920645.1">
    <property type="nucleotide sequence ID" value="NZ_CP141274.1"/>
</dbReference>
<dbReference type="GeneID" id="94695050"/>
<evidence type="ECO:0000313" key="2">
    <source>
        <dbReference type="EMBL" id="SDX78971.1"/>
    </source>
</evidence>
<keyword evidence="1" id="KW-0472">Membrane</keyword>
<protein>
    <recommendedName>
        <fullName evidence="4">DUF2628 domain-containing protein</fullName>
    </recommendedName>
</protein>
<keyword evidence="1" id="KW-1133">Transmembrane helix</keyword>
<evidence type="ECO:0008006" key="4">
    <source>
        <dbReference type="Google" id="ProtNLM"/>
    </source>
</evidence>
<keyword evidence="1" id="KW-0812">Transmembrane</keyword>
<accession>A0A1H3EJV2</accession>
<evidence type="ECO:0000313" key="3">
    <source>
        <dbReference type="Proteomes" id="UP000183417"/>
    </source>
</evidence>
<reference evidence="2 3" key="1">
    <citation type="submission" date="2016-10" db="EMBL/GenBank/DDBJ databases">
        <authorList>
            <person name="de Groot N.N."/>
        </authorList>
    </citation>
    <scope>NUCLEOTIDE SEQUENCE [LARGE SCALE GENOMIC DNA]</scope>
    <source>
        <strain evidence="2 3">LMG 24775</strain>
    </source>
</reference>
<evidence type="ECO:0000256" key="1">
    <source>
        <dbReference type="SAM" id="Phobius"/>
    </source>
</evidence>
<feature type="transmembrane region" description="Helical" evidence="1">
    <location>
        <begin position="59"/>
        <end position="78"/>
    </location>
</feature>
<name>A0A1H3EJV2_9BURK</name>
<gene>
    <name evidence="2" type="ORF">SAMN05421547_101240</name>
</gene>
<dbReference type="EMBL" id="FNPE01000001">
    <property type="protein sequence ID" value="SDX78971.1"/>
    <property type="molecule type" value="Genomic_DNA"/>
</dbReference>
<sequence>MSDTPNLLNSMPLKEQFKALLITKMDLTGIEWSDMETAIGPNADKYRPLWERMVGGKKGFFAALSPCWTAIPFMGVSWAIARRVYAYAVVAFITLLIINLLMPGTGGAGRVLGIAVAISFTVKRTYLQWLVTRIQQINQRGLVGAAREEALRQIGGLDQKNGWISFGVLLAIGIVLAAF</sequence>
<feature type="transmembrane region" description="Helical" evidence="1">
    <location>
        <begin position="161"/>
        <end position="178"/>
    </location>
</feature>
<feature type="transmembrane region" description="Helical" evidence="1">
    <location>
        <begin position="84"/>
        <end position="102"/>
    </location>
</feature>
<dbReference type="AlphaFoldDB" id="A0A1H3EJV2"/>
<proteinExistence type="predicted"/>
<dbReference type="Proteomes" id="UP000183417">
    <property type="component" value="Unassembled WGS sequence"/>
</dbReference>